<proteinExistence type="predicted"/>
<dbReference type="Proteomes" id="UP001054837">
    <property type="component" value="Unassembled WGS sequence"/>
</dbReference>
<accession>A0AAV4W1C9</accession>
<protein>
    <submittedName>
        <fullName evidence="1">Uncharacterized protein</fullName>
    </submittedName>
</protein>
<gene>
    <name evidence="1" type="ORF">CDAR_114161</name>
</gene>
<sequence length="157" mass="18031">MLYPTFKSLAGLFAWDIIDFSHLQVNKKHSVSINSMSKVVLITLDLFSVEVSIQKRPSISPCVFSDPTIEFLTFNYFLMDAEGQRVDCGKQEILSDQFKKETTFALPLSKTKIMQNKEQYLVKDALLLRCEYSFSTGDILEGIERIDFETSVPKRRT</sequence>
<organism evidence="1 2">
    <name type="scientific">Caerostris darwini</name>
    <dbReference type="NCBI Taxonomy" id="1538125"/>
    <lineage>
        <taxon>Eukaryota</taxon>
        <taxon>Metazoa</taxon>
        <taxon>Ecdysozoa</taxon>
        <taxon>Arthropoda</taxon>
        <taxon>Chelicerata</taxon>
        <taxon>Arachnida</taxon>
        <taxon>Araneae</taxon>
        <taxon>Araneomorphae</taxon>
        <taxon>Entelegynae</taxon>
        <taxon>Araneoidea</taxon>
        <taxon>Araneidae</taxon>
        <taxon>Caerostris</taxon>
    </lineage>
</organism>
<evidence type="ECO:0000313" key="2">
    <source>
        <dbReference type="Proteomes" id="UP001054837"/>
    </source>
</evidence>
<reference evidence="1 2" key="1">
    <citation type="submission" date="2021-06" db="EMBL/GenBank/DDBJ databases">
        <title>Caerostris darwini draft genome.</title>
        <authorList>
            <person name="Kono N."/>
            <person name="Arakawa K."/>
        </authorList>
    </citation>
    <scope>NUCLEOTIDE SEQUENCE [LARGE SCALE GENOMIC DNA]</scope>
</reference>
<dbReference type="AlphaFoldDB" id="A0AAV4W1C9"/>
<dbReference type="EMBL" id="BPLQ01013882">
    <property type="protein sequence ID" value="GIY75719.1"/>
    <property type="molecule type" value="Genomic_DNA"/>
</dbReference>
<comment type="caution">
    <text evidence="1">The sequence shown here is derived from an EMBL/GenBank/DDBJ whole genome shotgun (WGS) entry which is preliminary data.</text>
</comment>
<keyword evidence="2" id="KW-1185">Reference proteome</keyword>
<evidence type="ECO:0000313" key="1">
    <source>
        <dbReference type="EMBL" id="GIY75719.1"/>
    </source>
</evidence>
<name>A0AAV4W1C9_9ARAC</name>